<evidence type="ECO:0000256" key="1">
    <source>
        <dbReference type="ARBA" id="ARBA00023125"/>
    </source>
</evidence>
<feature type="compositionally biased region" description="Basic and acidic residues" evidence="3">
    <location>
        <begin position="157"/>
        <end position="167"/>
    </location>
</feature>
<evidence type="ECO:0000313" key="5">
    <source>
        <dbReference type="Proteomes" id="UP000023067"/>
    </source>
</evidence>
<dbReference type="GO" id="GO:0003697">
    <property type="term" value="F:single-stranded DNA binding"/>
    <property type="evidence" value="ECO:0007669"/>
    <property type="project" value="InterPro"/>
</dbReference>
<name>Z9JP01_9MICO</name>
<sequence>MRDVRTTIIGNATGDPSILRGGTEPFTVLVRVAVNGRYFDSETGRFEDRRAEYFNVFLRRHLARHVLRSVHRGDPLIVTGRLGSSEWTTVEGQTKHSMTIEAEGIGHDLTFGATVYTKADAFETPDMDPRSGEVLPPLETRPPSGGRSSGAMTSAAAREEAEAREADALVPDDAEDRVGGEPRELVDR</sequence>
<dbReference type="EMBL" id="JDYK01000026">
    <property type="protein sequence ID" value="EWS79743.1"/>
    <property type="molecule type" value="Genomic_DNA"/>
</dbReference>
<dbReference type="PATRIC" id="fig|396014.3.peg.3492"/>
<dbReference type="Pfam" id="PF00436">
    <property type="entry name" value="SSB"/>
    <property type="match status" value="1"/>
</dbReference>
<feature type="compositionally biased region" description="Basic and acidic residues" evidence="3">
    <location>
        <begin position="176"/>
        <end position="188"/>
    </location>
</feature>
<dbReference type="Gene3D" id="2.40.50.140">
    <property type="entry name" value="Nucleic acid-binding proteins"/>
    <property type="match status" value="1"/>
</dbReference>
<comment type="caution">
    <text evidence="4">The sequence shown here is derived from an EMBL/GenBank/DDBJ whole genome shotgun (WGS) entry which is preliminary data.</text>
</comment>
<dbReference type="STRING" id="396014.BF93_09985"/>
<keyword evidence="1 2" id="KW-0238">DNA-binding</keyword>
<dbReference type="SUPFAM" id="SSF50249">
    <property type="entry name" value="Nucleic acid-binding proteins"/>
    <property type="match status" value="1"/>
</dbReference>
<reference evidence="4 5" key="1">
    <citation type="submission" date="2014-02" db="EMBL/GenBank/DDBJ databases">
        <title>Genome sequence of Brachybacterium phenoliresistens strain W13A50.</title>
        <authorList>
            <person name="Wang X."/>
        </authorList>
    </citation>
    <scope>NUCLEOTIDE SEQUENCE [LARGE SCALE GENOMIC DNA]</scope>
    <source>
        <strain evidence="4 5">W13A50</strain>
    </source>
</reference>
<evidence type="ECO:0000313" key="4">
    <source>
        <dbReference type="EMBL" id="EWS79743.1"/>
    </source>
</evidence>
<dbReference type="PROSITE" id="PS50935">
    <property type="entry name" value="SSB"/>
    <property type="match status" value="1"/>
</dbReference>
<dbReference type="HOGENOM" id="CLU_078758_1_3_11"/>
<evidence type="ECO:0000256" key="2">
    <source>
        <dbReference type="PROSITE-ProRule" id="PRU00252"/>
    </source>
</evidence>
<proteinExistence type="predicted"/>
<dbReference type="InterPro" id="IPR012340">
    <property type="entry name" value="NA-bd_OB-fold"/>
</dbReference>
<dbReference type="CDD" id="cd04496">
    <property type="entry name" value="SSB_OBF"/>
    <property type="match status" value="1"/>
</dbReference>
<accession>Z9JP01</accession>
<protein>
    <submittedName>
        <fullName evidence="4">Single-stranded DNA-binding protein</fullName>
    </submittedName>
</protein>
<dbReference type="InterPro" id="IPR000424">
    <property type="entry name" value="Primosome_PriB/ssb"/>
</dbReference>
<dbReference type="eggNOG" id="COG0629">
    <property type="taxonomic scope" value="Bacteria"/>
</dbReference>
<dbReference type="AlphaFoldDB" id="Z9JP01"/>
<dbReference type="Proteomes" id="UP000023067">
    <property type="component" value="Unassembled WGS sequence"/>
</dbReference>
<gene>
    <name evidence="4" type="ORF">BF93_09985</name>
</gene>
<feature type="region of interest" description="Disordered" evidence="3">
    <location>
        <begin position="123"/>
        <end position="188"/>
    </location>
</feature>
<keyword evidence="5" id="KW-1185">Reference proteome</keyword>
<organism evidence="4 5">
    <name type="scientific">Brachybacterium phenoliresistens</name>
    <dbReference type="NCBI Taxonomy" id="396014"/>
    <lineage>
        <taxon>Bacteria</taxon>
        <taxon>Bacillati</taxon>
        <taxon>Actinomycetota</taxon>
        <taxon>Actinomycetes</taxon>
        <taxon>Micrococcales</taxon>
        <taxon>Dermabacteraceae</taxon>
        <taxon>Brachybacterium</taxon>
    </lineage>
</organism>
<dbReference type="RefSeq" id="WP_051487159.1">
    <property type="nucleotide sequence ID" value="NZ_BAAAOW010000001.1"/>
</dbReference>
<evidence type="ECO:0000256" key="3">
    <source>
        <dbReference type="SAM" id="MobiDB-lite"/>
    </source>
</evidence>
<dbReference type="OrthoDB" id="4427276at2"/>